<organism evidence="7 8">
    <name type="scientific">Paramormyrops kingsleyae</name>
    <dbReference type="NCBI Taxonomy" id="1676925"/>
    <lineage>
        <taxon>Eukaryota</taxon>
        <taxon>Metazoa</taxon>
        <taxon>Chordata</taxon>
        <taxon>Craniata</taxon>
        <taxon>Vertebrata</taxon>
        <taxon>Euteleostomi</taxon>
        <taxon>Actinopterygii</taxon>
        <taxon>Neopterygii</taxon>
        <taxon>Teleostei</taxon>
        <taxon>Osteoglossocephala</taxon>
        <taxon>Osteoglossomorpha</taxon>
        <taxon>Osteoglossiformes</taxon>
        <taxon>Mormyridae</taxon>
        <taxon>Paramormyrops</taxon>
    </lineage>
</organism>
<dbReference type="SUPFAM" id="SSF103473">
    <property type="entry name" value="MFS general substrate transporter"/>
    <property type="match status" value="1"/>
</dbReference>
<keyword evidence="8" id="KW-1185">Reference proteome</keyword>
<dbReference type="Proteomes" id="UP000261540">
    <property type="component" value="Unplaced"/>
</dbReference>
<accession>A0A3B3SL37</accession>
<keyword evidence="4 5" id="KW-0472">Membrane</keyword>
<evidence type="ECO:0000256" key="5">
    <source>
        <dbReference type="SAM" id="Phobius"/>
    </source>
</evidence>
<dbReference type="PANTHER" id="PTHR24064">
    <property type="entry name" value="SOLUTE CARRIER FAMILY 22 MEMBER"/>
    <property type="match status" value="1"/>
</dbReference>
<feature type="transmembrane region" description="Helical" evidence="5">
    <location>
        <begin position="140"/>
        <end position="157"/>
    </location>
</feature>
<dbReference type="STRING" id="1676925.ENSPKIP00000031459"/>
<evidence type="ECO:0000259" key="6">
    <source>
        <dbReference type="PROSITE" id="PS50850"/>
    </source>
</evidence>
<dbReference type="Ensembl" id="ENSPKIT00000012304.1">
    <property type="protein sequence ID" value="ENSPKIP00000031459.1"/>
    <property type="gene ID" value="ENSPKIG00000011916.1"/>
</dbReference>
<dbReference type="InterPro" id="IPR005828">
    <property type="entry name" value="MFS_sugar_transport-like"/>
</dbReference>
<evidence type="ECO:0000256" key="3">
    <source>
        <dbReference type="ARBA" id="ARBA00022989"/>
    </source>
</evidence>
<dbReference type="RefSeq" id="XP_023655972.1">
    <property type="nucleotide sequence ID" value="XM_023800204.2"/>
</dbReference>
<feature type="transmembrane region" description="Helical" evidence="5">
    <location>
        <begin position="21"/>
        <end position="44"/>
    </location>
</feature>
<feature type="transmembrane region" description="Helical" evidence="5">
    <location>
        <begin position="251"/>
        <end position="269"/>
    </location>
</feature>
<feature type="domain" description="Major facilitator superfamily (MFS) profile" evidence="6">
    <location>
        <begin position="82"/>
        <end position="504"/>
    </location>
</feature>
<dbReference type="GO" id="GO:0016020">
    <property type="term" value="C:membrane"/>
    <property type="evidence" value="ECO:0007669"/>
    <property type="project" value="UniProtKB-SubCell"/>
</dbReference>
<reference evidence="7" key="1">
    <citation type="submission" date="2025-08" db="UniProtKB">
        <authorList>
            <consortium name="Ensembl"/>
        </authorList>
    </citation>
    <scope>IDENTIFICATION</scope>
</reference>
<feature type="transmembrane region" description="Helical" evidence="5">
    <location>
        <begin position="222"/>
        <end position="245"/>
    </location>
</feature>
<dbReference type="GeneID" id="111837838"/>
<feature type="transmembrane region" description="Helical" evidence="5">
    <location>
        <begin position="363"/>
        <end position="385"/>
    </location>
</feature>
<evidence type="ECO:0000256" key="4">
    <source>
        <dbReference type="ARBA" id="ARBA00023136"/>
    </source>
</evidence>
<dbReference type="KEGG" id="pki:111837838"/>
<feature type="transmembrane region" description="Helical" evidence="5">
    <location>
        <begin position="416"/>
        <end position="437"/>
    </location>
</feature>
<dbReference type="Gene3D" id="1.20.1250.20">
    <property type="entry name" value="MFS general substrate transporter like domains"/>
    <property type="match status" value="1"/>
</dbReference>
<sequence>MSCFEEVLTAIGEFGAFQKRLLVAVCLPNLFTAFHMFGQVFMVLDVPHHCNTSWILSLGPNLTVEEQKNLTLPRRDGQYDSCLMFTPVSSDLDEIREYGLNETTKCKDGWVYENPQGSYTILSEFNLVCDNRVLNEVSQSIYMAGLLVGALVFGPMADKYGRRTVILISLLLQVIFGVGAAFAPNIYVYIGFRFVVGMAISGIGLNTFVLGAEWCGVSKRTFCTIVPHACFAVGLMVLSGIAYGIRDWRTLQLVLSAPVLALGIYYWILPESVRWLLTQGKRKEAKKLIMKAARVNKKEIPESLLDKIEVEHDTKTKTGSFLDLIRIPFLRKRVLTMSYVWFVTSLVYYGLSLNVGSFGLDIYLTQFIFGFAELPARLGSILVLDRFGRKKCQSLVLIFGGVVCLLILAVPQGQPVVVTVLAAIGKFTLAASFSIAYTYSAELYPTVIRQNGVGMNSMAARVAGILSPLIRLLEVYHHSIPMIIYGVSPLIGGALCILLPETLNAELMDHTDAVADEDVSSEKPRIENGLLHSQELKEVQAKVTKL</sequence>
<dbReference type="Pfam" id="PF00083">
    <property type="entry name" value="Sugar_tr"/>
    <property type="match status" value="1"/>
</dbReference>
<dbReference type="PROSITE" id="PS50850">
    <property type="entry name" value="MFS"/>
    <property type="match status" value="1"/>
</dbReference>
<feature type="transmembrane region" description="Helical" evidence="5">
    <location>
        <begin position="334"/>
        <end position="351"/>
    </location>
</feature>
<keyword evidence="2 5" id="KW-0812">Transmembrane</keyword>
<feature type="transmembrane region" description="Helical" evidence="5">
    <location>
        <begin position="392"/>
        <end position="410"/>
    </location>
</feature>
<evidence type="ECO:0000313" key="7">
    <source>
        <dbReference type="Ensembl" id="ENSPKIP00000031459.1"/>
    </source>
</evidence>
<evidence type="ECO:0000313" key="8">
    <source>
        <dbReference type="Proteomes" id="UP000261540"/>
    </source>
</evidence>
<proteinExistence type="predicted"/>
<reference evidence="7" key="2">
    <citation type="submission" date="2025-09" db="UniProtKB">
        <authorList>
            <consortium name="Ensembl"/>
        </authorList>
    </citation>
    <scope>IDENTIFICATION</scope>
</reference>
<dbReference type="CDD" id="cd17374">
    <property type="entry name" value="MFS_OAT"/>
    <property type="match status" value="1"/>
</dbReference>
<feature type="transmembrane region" description="Helical" evidence="5">
    <location>
        <begin position="189"/>
        <end position="210"/>
    </location>
</feature>
<dbReference type="GeneTree" id="ENSGT00940000154607"/>
<dbReference type="InterPro" id="IPR036259">
    <property type="entry name" value="MFS_trans_sf"/>
</dbReference>
<dbReference type="InterPro" id="IPR020846">
    <property type="entry name" value="MFS_dom"/>
</dbReference>
<dbReference type="GO" id="GO:0022857">
    <property type="term" value="F:transmembrane transporter activity"/>
    <property type="evidence" value="ECO:0007669"/>
    <property type="project" value="InterPro"/>
</dbReference>
<protein>
    <submittedName>
        <fullName evidence="7">Solute carrier family 22 member 13b</fullName>
    </submittedName>
</protein>
<feature type="transmembrane region" description="Helical" evidence="5">
    <location>
        <begin position="164"/>
        <end position="183"/>
    </location>
</feature>
<comment type="subcellular location">
    <subcellularLocation>
        <location evidence="1">Membrane</location>
        <topology evidence="1">Multi-pass membrane protein</topology>
    </subcellularLocation>
</comment>
<evidence type="ECO:0000256" key="2">
    <source>
        <dbReference type="ARBA" id="ARBA00022692"/>
    </source>
</evidence>
<keyword evidence="3 5" id="KW-1133">Transmembrane helix</keyword>
<name>A0A3B3SL37_9TELE</name>
<evidence type="ECO:0000256" key="1">
    <source>
        <dbReference type="ARBA" id="ARBA00004141"/>
    </source>
</evidence>
<dbReference type="OrthoDB" id="5296287at2759"/>
<dbReference type="AlphaFoldDB" id="A0A3B3SL37"/>